<comment type="caution">
    <text evidence="1">The sequence shown here is derived from an EMBL/GenBank/DDBJ whole genome shotgun (WGS) entry which is preliminary data.</text>
</comment>
<sequence>MMRVAGCVARVPRHPWMLCDKHGWRHLVWETIRTVGFALSSVGRESTFCHSIFSFLVKKRPVQVNGSLKPFQVESHWSFGGARPKDERLSWRESECGPSQPVTGGDGTNNRAVRSKCDRVYEAMEPIHVDFDPVRAYFRALDTATTTITLPETVDLDSSQEDAAGKLVQRMNTNTFCPIITCAALKALCRQDTKPIVRWLRRELDAVRTWPVGHNTIELWRDSVVAKWHLFESTFHPGLAWTAFDGGNHDDDDGGDASFTFSPEALGSCWRQLVVGHSKLAGCAACRGNRSKRCSSNLVGHLLDSFPSLRTVGDCAFPYFEDFSDTQVAAWSLAMSLMAFAHVARALSGLDVERTAYDLLNSWSETFSDVFGTWNENECSTRSGRERMTRSLPWVDDR</sequence>
<organism evidence="1 2">
    <name type="scientific">Purpureocillium lilacinum</name>
    <name type="common">Paecilomyces lilacinus</name>
    <dbReference type="NCBI Taxonomy" id="33203"/>
    <lineage>
        <taxon>Eukaryota</taxon>
        <taxon>Fungi</taxon>
        <taxon>Dikarya</taxon>
        <taxon>Ascomycota</taxon>
        <taxon>Pezizomycotina</taxon>
        <taxon>Sordariomycetes</taxon>
        <taxon>Hypocreomycetidae</taxon>
        <taxon>Hypocreales</taxon>
        <taxon>Ophiocordycipitaceae</taxon>
        <taxon>Purpureocillium</taxon>
    </lineage>
</organism>
<accession>A0A179EVU6</accession>
<protein>
    <submittedName>
        <fullName evidence="1">Uncharacterized protein</fullName>
    </submittedName>
</protein>
<dbReference type="AlphaFoldDB" id="A0A179EVU6"/>
<evidence type="ECO:0000313" key="2">
    <source>
        <dbReference type="Proteomes" id="UP000078240"/>
    </source>
</evidence>
<dbReference type="EMBL" id="LSBH01000114">
    <property type="protein sequence ID" value="OAQ57344.1"/>
    <property type="molecule type" value="Genomic_DNA"/>
</dbReference>
<gene>
    <name evidence="1" type="ORF">VFPBJ_11759</name>
</gene>
<proteinExistence type="predicted"/>
<name>A0A179EVU6_PURLI</name>
<reference evidence="1 2" key="1">
    <citation type="submission" date="2016-01" db="EMBL/GenBank/DDBJ databases">
        <title>Biosynthesis of antibiotic leucinostatins and their inhibition on Phytophthora in bio-control Purpureocillium lilacinum.</title>
        <authorList>
            <person name="Wang G."/>
            <person name="Liu Z."/>
            <person name="Lin R."/>
            <person name="Li E."/>
            <person name="Mao Z."/>
            <person name="Ling J."/>
            <person name="Yin W."/>
            <person name="Xie B."/>
        </authorList>
    </citation>
    <scope>NUCLEOTIDE SEQUENCE [LARGE SCALE GENOMIC DNA]</scope>
    <source>
        <strain evidence="1">PLBJ-1</strain>
    </source>
</reference>
<evidence type="ECO:0000313" key="1">
    <source>
        <dbReference type="EMBL" id="OAQ57344.1"/>
    </source>
</evidence>
<dbReference type="Proteomes" id="UP000078240">
    <property type="component" value="Unassembled WGS sequence"/>
</dbReference>